<evidence type="ECO:0000313" key="2">
    <source>
        <dbReference type="Proteomes" id="UP001497482"/>
    </source>
</evidence>
<proteinExistence type="predicted"/>
<evidence type="ECO:0000313" key="1">
    <source>
        <dbReference type="EMBL" id="CAL1597829.1"/>
    </source>
</evidence>
<reference evidence="1 2" key="1">
    <citation type="submission" date="2024-04" db="EMBL/GenBank/DDBJ databases">
        <authorList>
            <person name="Waldvogel A.-M."/>
            <person name="Schoenle A."/>
        </authorList>
    </citation>
    <scope>NUCLEOTIDE SEQUENCE [LARGE SCALE GENOMIC DNA]</scope>
</reference>
<gene>
    <name evidence="1" type="ORF">KC01_LOCUS26312</name>
</gene>
<sequence>MPGGWGLPRFILPTPRTPLLSWGISTPHAMRIFPGVQALAAALFSVGQRYSPAPVITHSLSQHTTTPG</sequence>
<accession>A0AAV2LBM6</accession>
<organism evidence="1 2">
    <name type="scientific">Knipowitschia caucasica</name>
    <name type="common">Caucasian dwarf goby</name>
    <name type="synonym">Pomatoschistus caucasicus</name>
    <dbReference type="NCBI Taxonomy" id="637954"/>
    <lineage>
        <taxon>Eukaryota</taxon>
        <taxon>Metazoa</taxon>
        <taxon>Chordata</taxon>
        <taxon>Craniata</taxon>
        <taxon>Vertebrata</taxon>
        <taxon>Euteleostomi</taxon>
        <taxon>Actinopterygii</taxon>
        <taxon>Neopterygii</taxon>
        <taxon>Teleostei</taxon>
        <taxon>Neoteleostei</taxon>
        <taxon>Acanthomorphata</taxon>
        <taxon>Gobiaria</taxon>
        <taxon>Gobiiformes</taxon>
        <taxon>Gobioidei</taxon>
        <taxon>Gobiidae</taxon>
        <taxon>Gobiinae</taxon>
        <taxon>Knipowitschia</taxon>
    </lineage>
</organism>
<keyword evidence="2" id="KW-1185">Reference proteome</keyword>
<dbReference type="AlphaFoldDB" id="A0AAV2LBM6"/>
<dbReference type="Proteomes" id="UP001497482">
    <property type="component" value="Chromosome 22"/>
</dbReference>
<protein>
    <submittedName>
        <fullName evidence="1">Uncharacterized protein</fullName>
    </submittedName>
</protein>
<dbReference type="EMBL" id="OZ035844">
    <property type="protein sequence ID" value="CAL1597829.1"/>
    <property type="molecule type" value="Genomic_DNA"/>
</dbReference>
<name>A0AAV2LBM6_KNICA</name>